<sequence>MKNFQKLKLNMKFSCLLTEYIIRVILNAREKTAGEGEQLGKELIRIYSRGKFINEQNN</sequence>
<dbReference type="Proteomes" id="UP000637643">
    <property type="component" value="Unassembled WGS sequence"/>
</dbReference>
<gene>
    <name evidence="1" type="ORF">GCM10010912_05770</name>
</gene>
<dbReference type="RefSeq" id="WP_189022089.1">
    <property type="nucleotide sequence ID" value="NZ_BMKR01000002.1"/>
</dbReference>
<dbReference type="AlphaFoldDB" id="A0A917FD09"/>
<reference evidence="1" key="2">
    <citation type="submission" date="2020-09" db="EMBL/GenBank/DDBJ databases">
        <authorList>
            <person name="Sun Q."/>
            <person name="Zhou Y."/>
        </authorList>
    </citation>
    <scope>NUCLEOTIDE SEQUENCE</scope>
    <source>
        <strain evidence="1">CGMCC 1.16134</strain>
    </source>
</reference>
<dbReference type="EMBL" id="BMKR01000002">
    <property type="protein sequence ID" value="GGF63536.1"/>
    <property type="molecule type" value="Genomic_DNA"/>
</dbReference>
<reference evidence="1" key="1">
    <citation type="journal article" date="2014" name="Int. J. Syst. Evol. Microbiol.">
        <title>Complete genome sequence of Corynebacterium casei LMG S-19264T (=DSM 44701T), isolated from a smear-ripened cheese.</title>
        <authorList>
            <consortium name="US DOE Joint Genome Institute (JGI-PGF)"/>
            <person name="Walter F."/>
            <person name="Albersmeier A."/>
            <person name="Kalinowski J."/>
            <person name="Ruckert C."/>
        </authorList>
    </citation>
    <scope>NUCLEOTIDE SEQUENCE</scope>
    <source>
        <strain evidence="1">CGMCC 1.16134</strain>
    </source>
</reference>
<organism evidence="1 2">
    <name type="scientific">Paenibacillus albidus</name>
    <dbReference type="NCBI Taxonomy" id="2041023"/>
    <lineage>
        <taxon>Bacteria</taxon>
        <taxon>Bacillati</taxon>
        <taxon>Bacillota</taxon>
        <taxon>Bacilli</taxon>
        <taxon>Bacillales</taxon>
        <taxon>Paenibacillaceae</taxon>
        <taxon>Paenibacillus</taxon>
    </lineage>
</organism>
<evidence type="ECO:0000313" key="1">
    <source>
        <dbReference type="EMBL" id="GGF63536.1"/>
    </source>
</evidence>
<proteinExistence type="predicted"/>
<protein>
    <submittedName>
        <fullName evidence="1">Uncharacterized protein</fullName>
    </submittedName>
</protein>
<accession>A0A917FD09</accession>
<comment type="caution">
    <text evidence="1">The sequence shown here is derived from an EMBL/GenBank/DDBJ whole genome shotgun (WGS) entry which is preliminary data.</text>
</comment>
<evidence type="ECO:0000313" key="2">
    <source>
        <dbReference type="Proteomes" id="UP000637643"/>
    </source>
</evidence>
<keyword evidence="2" id="KW-1185">Reference proteome</keyword>
<name>A0A917FD09_9BACL</name>